<comment type="subcellular location">
    <subcellularLocation>
        <location evidence="2">Cell inner membrane</location>
        <topology evidence="2">Multi-pass membrane protein</topology>
    </subcellularLocation>
</comment>
<dbReference type="InterPro" id="IPR001789">
    <property type="entry name" value="Sig_transdc_resp-reg_receiver"/>
</dbReference>
<dbReference type="InterPro" id="IPR003594">
    <property type="entry name" value="HATPase_dom"/>
</dbReference>
<evidence type="ECO:0000256" key="7">
    <source>
        <dbReference type="ARBA" id="ARBA00022679"/>
    </source>
</evidence>
<evidence type="ECO:0000256" key="14">
    <source>
        <dbReference type="PROSITE-ProRule" id="PRU00110"/>
    </source>
</evidence>
<keyword evidence="11" id="KW-1133">Transmembrane helix</keyword>
<dbReference type="InterPro" id="IPR036890">
    <property type="entry name" value="HATPase_C_sf"/>
</dbReference>
<dbReference type="SMART" id="SM00091">
    <property type="entry name" value="PAS"/>
    <property type="match status" value="1"/>
</dbReference>
<evidence type="ECO:0000259" key="17">
    <source>
        <dbReference type="PROSITE" id="PS50109"/>
    </source>
</evidence>
<evidence type="ECO:0000256" key="9">
    <source>
        <dbReference type="ARBA" id="ARBA00022777"/>
    </source>
</evidence>
<dbReference type="InterPro" id="IPR011006">
    <property type="entry name" value="CheY-like_superfamily"/>
</dbReference>
<dbReference type="Gene3D" id="1.10.287.130">
    <property type="match status" value="1"/>
</dbReference>
<dbReference type="Gene3D" id="1.20.120.160">
    <property type="entry name" value="HPT domain"/>
    <property type="match status" value="1"/>
</dbReference>
<dbReference type="Gene3D" id="3.40.50.2300">
    <property type="match status" value="1"/>
</dbReference>
<dbReference type="PANTHER" id="PTHR43047">
    <property type="entry name" value="TWO-COMPONENT HISTIDINE PROTEIN KINASE"/>
    <property type="match status" value="1"/>
</dbReference>
<dbReference type="SUPFAM" id="SSF47226">
    <property type="entry name" value="Histidine-containing phosphotransfer domain, HPT domain"/>
    <property type="match status" value="1"/>
</dbReference>
<evidence type="ECO:0000256" key="4">
    <source>
        <dbReference type="ARBA" id="ARBA00022475"/>
    </source>
</evidence>
<dbReference type="Gene3D" id="3.30.565.10">
    <property type="entry name" value="Histidine kinase-like ATPase, C-terminal domain"/>
    <property type="match status" value="1"/>
</dbReference>
<keyword evidence="22" id="KW-1185">Reference proteome</keyword>
<dbReference type="SUPFAM" id="SSF55874">
    <property type="entry name" value="ATPase domain of HSP90 chaperone/DNA topoisomerase II/histidine kinase"/>
    <property type="match status" value="1"/>
</dbReference>
<dbReference type="PROSITE" id="PS50894">
    <property type="entry name" value="HPT"/>
    <property type="match status" value="1"/>
</dbReference>
<dbReference type="Pfam" id="PF00512">
    <property type="entry name" value="HisKA"/>
    <property type="match status" value="1"/>
</dbReference>
<keyword evidence="10" id="KW-0067">ATP-binding</keyword>
<dbReference type="InterPro" id="IPR013656">
    <property type="entry name" value="PAS_4"/>
</dbReference>
<feature type="domain" description="Histidine kinase" evidence="17">
    <location>
        <begin position="176"/>
        <end position="399"/>
    </location>
</feature>
<sequence>LFLVGVFCWVFYLKRLIDKRNAAELKFNEQIAFMRTLIDSLPHPILARDYEGYLLLCNKEYLRVVGGAAYEAVVGTRATDCEGISPEEAARFEQEYQEVMESGEPRIEDRFSLTAEGASVVLYHWTVPFWGIDGKVRGVITGWIDISERARLLDELKDTQLDAENANRAKTTFLATMSHEIRTPMNAIVGMLELAMKKADKGELDRFAIEVAFGAAQGMLGLIGDILDVVRIESGHLVLNPQRTSFKPLVESVIRVFEGLARQKQLELILQFDVQAEREVFVDPLRFKQILSNLVSNAIKFTSEGKVVVEVRATVVSDGAYLRIQVHVRDTGVGISREDQERLFLPFSQVGVTGQQHSGGSGLGLMISRTLCAMMQGELSLHSVSGIGTQVDVVLEVPILDALPQVEAEAVVELPHRVLNVLVVDDYPANRLLLQQQLTYLGHEVSDEPDGAHGLKAWRCGHFDVVITDCNMPVMSGYELVRNIRAEEARSGAAPCLVLGFTANAQIDEVERCREAGMDDCLFKPISMQALAARLSGAVPVFIPSTDNDGETLKALDGFDLSSLEQLTYGNSASIAHLLGDLAQSNEEDMSRLVKLFSEGDFSAIADLTHRIKGGARIIKAQRLIQCCDQVARDCSGQDAAALTESVDTLHQAMDALAQMLESYIDDVEDQPGGGVSRNSDKDVLGATGI</sequence>
<evidence type="ECO:0000259" key="18">
    <source>
        <dbReference type="PROSITE" id="PS50110"/>
    </source>
</evidence>
<comment type="catalytic activity">
    <reaction evidence="1">
        <text>ATP + protein L-histidine = ADP + protein N-phospho-L-histidine.</text>
        <dbReference type="EC" id="2.7.13.3"/>
    </reaction>
</comment>
<dbReference type="Proteomes" id="UP000304941">
    <property type="component" value="Unassembled WGS sequence"/>
</dbReference>
<keyword evidence="8" id="KW-0812">Transmembrane</keyword>
<dbReference type="CDD" id="cd00082">
    <property type="entry name" value="HisKA"/>
    <property type="match status" value="1"/>
</dbReference>
<evidence type="ECO:0000256" key="15">
    <source>
        <dbReference type="PROSITE-ProRule" id="PRU00169"/>
    </source>
</evidence>
<evidence type="ECO:0000256" key="10">
    <source>
        <dbReference type="ARBA" id="ARBA00022840"/>
    </source>
</evidence>
<dbReference type="Pfam" id="PF00072">
    <property type="entry name" value="Response_reg"/>
    <property type="match status" value="1"/>
</dbReference>
<keyword evidence="13" id="KW-0472">Membrane</keyword>
<dbReference type="CDD" id="cd16922">
    <property type="entry name" value="HATPase_EvgS-ArcB-TorS-like"/>
    <property type="match status" value="1"/>
</dbReference>
<dbReference type="CDD" id="cd17546">
    <property type="entry name" value="REC_hyHK_CKI1_RcsC-like"/>
    <property type="match status" value="1"/>
</dbReference>
<accession>A0ABY2TZ77</accession>
<feature type="domain" description="Response regulatory" evidence="18">
    <location>
        <begin position="420"/>
        <end position="539"/>
    </location>
</feature>
<dbReference type="SMART" id="SM00448">
    <property type="entry name" value="REC"/>
    <property type="match status" value="1"/>
</dbReference>
<evidence type="ECO:0000256" key="8">
    <source>
        <dbReference type="ARBA" id="ARBA00022692"/>
    </source>
</evidence>
<keyword evidence="6 15" id="KW-0597">Phosphoprotein</keyword>
<dbReference type="Pfam" id="PF01627">
    <property type="entry name" value="Hpt"/>
    <property type="match status" value="1"/>
</dbReference>
<dbReference type="InterPro" id="IPR000014">
    <property type="entry name" value="PAS"/>
</dbReference>
<dbReference type="InterPro" id="IPR036097">
    <property type="entry name" value="HisK_dim/P_sf"/>
</dbReference>
<dbReference type="InterPro" id="IPR036641">
    <property type="entry name" value="HPT_dom_sf"/>
</dbReference>
<dbReference type="InterPro" id="IPR008207">
    <property type="entry name" value="Sig_transdc_His_kin_Hpt_dom"/>
</dbReference>
<feature type="modified residue" description="4-aspartylphosphate" evidence="15">
    <location>
        <position position="469"/>
    </location>
</feature>
<feature type="modified residue" description="Phosphohistidine" evidence="14">
    <location>
        <position position="610"/>
    </location>
</feature>
<dbReference type="InterPro" id="IPR035965">
    <property type="entry name" value="PAS-like_dom_sf"/>
</dbReference>
<dbReference type="SUPFAM" id="SSF47384">
    <property type="entry name" value="Homodimeric domain of signal transducing histidine kinase"/>
    <property type="match status" value="1"/>
</dbReference>
<evidence type="ECO:0000256" key="13">
    <source>
        <dbReference type="ARBA" id="ARBA00023136"/>
    </source>
</evidence>
<dbReference type="Pfam" id="PF08448">
    <property type="entry name" value="PAS_4"/>
    <property type="match status" value="1"/>
</dbReference>
<dbReference type="InterPro" id="IPR003661">
    <property type="entry name" value="HisK_dim/P_dom"/>
</dbReference>
<dbReference type="PANTHER" id="PTHR43047:SF72">
    <property type="entry name" value="OSMOSENSING HISTIDINE PROTEIN KINASE SLN1"/>
    <property type="match status" value="1"/>
</dbReference>
<organism evidence="21 22">
    <name type="scientific">Pseudomonas edaphica</name>
    <dbReference type="NCBI Taxonomy" id="2006980"/>
    <lineage>
        <taxon>Bacteria</taxon>
        <taxon>Pseudomonadati</taxon>
        <taxon>Pseudomonadota</taxon>
        <taxon>Gammaproteobacteria</taxon>
        <taxon>Pseudomonadales</taxon>
        <taxon>Pseudomonadaceae</taxon>
        <taxon>Pseudomonas</taxon>
    </lineage>
</organism>
<proteinExistence type="predicted"/>
<evidence type="ECO:0000259" key="20">
    <source>
        <dbReference type="PROSITE" id="PS50894"/>
    </source>
</evidence>
<dbReference type="InterPro" id="IPR005467">
    <property type="entry name" value="His_kinase_dom"/>
</dbReference>
<dbReference type="PRINTS" id="PR00344">
    <property type="entry name" value="BCTRLSENSOR"/>
</dbReference>
<comment type="caution">
    <text evidence="21">The sequence shown here is derived from an EMBL/GenBank/DDBJ whole genome shotgun (WGS) entry which is preliminary data.</text>
</comment>
<evidence type="ECO:0000256" key="12">
    <source>
        <dbReference type="ARBA" id="ARBA00023012"/>
    </source>
</evidence>
<keyword evidence="12" id="KW-0902">Two-component regulatory system</keyword>
<dbReference type="PROSITE" id="PS50112">
    <property type="entry name" value="PAS"/>
    <property type="match status" value="1"/>
</dbReference>
<dbReference type="SMART" id="SM00387">
    <property type="entry name" value="HATPase_c"/>
    <property type="match status" value="1"/>
</dbReference>
<keyword evidence="9" id="KW-0418">Kinase</keyword>
<keyword evidence="4" id="KW-1003">Cell membrane</keyword>
<feature type="domain" description="HPt" evidence="20">
    <location>
        <begin position="571"/>
        <end position="664"/>
    </location>
</feature>
<keyword evidence="10" id="KW-0547">Nucleotide-binding</keyword>
<evidence type="ECO:0000256" key="6">
    <source>
        <dbReference type="ARBA" id="ARBA00022553"/>
    </source>
</evidence>
<dbReference type="EC" id="2.7.13.3" evidence="3"/>
<feature type="non-terminal residue" evidence="21">
    <location>
        <position position="1"/>
    </location>
</feature>
<dbReference type="SUPFAM" id="SSF52172">
    <property type="entry name" value="CheY-like"/>
    <property type="match status" value="1"/>
</dbReference>
<evidence type="ECO:0000313" key="21">
    <source>
        <dbReference type="EMBL" id="TLG89029.1"/>
    </source>
</evidence>
<evidence type="ECO:0000256" key="2">
    <source>
        <dbReference type="ARBA" id="ARBA00004429"/>
    </source>
</evidence>
<dbReference type="Pfam" id="PF02518">
    <property type="entry name" value="HATPase_c"/>
    <property type="match status" value="1"/>
</dbReference>
<dbReference type="SUPFAM" id="SSF55785">
    <property type="entry name" value="PYP-like sensor domain (PAS domain)"/>
    <property type="match status" value="1"/>
</dbReference>
<evidence type="ECO:0000256" key="3">
    <source>
        <dbReference type="ARBA" id="ARBA00012438"/>
    </source>
</evidence>
<evidence type="ECO:0000256" key="5">
    <source>
        <dbReference type="ARBA" id="ARBA00022519"/>
    </source>
</evidence>
<dbReference type="PROSITE" id="PS50110">
    <property type="entry name" value="RESPONSE_REGULATORY"/>
    <property type="match status" value="1"/>
</dbReference>
<keyword evidence="5" id="KW-0997">Cell inner membrane</keyword>
<dbReference type="EMBL" id="VBVZ01000448">
    <property type="protein sequence ID" value="TLG89029.1"/>
    <property type="molecule type" value="Genomic_DNA"/>
</dbReference>
<dbReference type="InterPro" id="IPR004358">
    <property type="entry name" value="Sig_transdc_His_kin-like_C"/>
</dbReference>
<reference evidence="21 22" key="1">
    <citation type="submission" date="2019-05" db="EMBL/GenBank/DDBJ databases">
        <title>Pseudomonas edaphica sp. nov., isolated from rhizospheric soil of Cistus ladanifer L. in Spain.</title>
        <authorList>
            <person name="Peix A."/>
        </authorList>
    </citation>
    <scope>NUCLEOTIDE SEQUENCE [LARGE SCALE GENOMIC DNA]</scope>
    <source>
        <strain evidence="21 22">RD25</strain>
    </source>
</reference>
<evidence type="ECO:0000256" key="16">
    <source>
        <dbReference type="SAM" id="MobiDB-lite"/>
    </source>
</evidence>
<protein>
    <recommendedName>
        <fullName evidence="3">histidine kinase</fullName>
        <ecNumber evidence="3">2.7.13.3</ecNumber>
    </recommendedName>
</protein>
<keyword evidence="7" id="KW-0808">Transferase</keyword>
<evidence type="ECO:0000313" key="22">
    <source>
        <dbReference type="Proteomes" id="UP000304941"/>
    </source>
</evidence>
<feature type="domain" description="PAS" evidence="19">
    <location>
        <begin position="30"/>
        <end position="103"/>
    </location>
</feature>
<dbReference type="RefSeq" id="WP_138453371.1">
    <property type="nucleotide sequence ID" value="NZ_VBVZ01000448.1"/>
</dbReference>
<evidence type="ECO:0000256" key="1">
    <source>
        <dbReference type="ARBA" id="ARBA00000085"/>
    </source>
</evidence>
<evidence type="ECO:0000256" key="11">
    <source>
        <dbReference type="ARBA" id="ARBA00022989"/>
    </source>
</evidence>
<dbReference type="CDD" id="cd00088">
    <property type="entry name" value="HPT"/>
    <property type="match status" value="1"/>
</dbReference>
<name>A0ABY2TZ77_9PSED</name>
<evidence type="ECO:0000259" key="19">
    <source>
        <dbReference type="PROSITE" id="PS50112"/>
    </source>
</evidence>
<gene>
    <name evidence="21" type="ORF">FEM54_23815</name>
</gene>
<dbReference type="PROSITE" id="PS50109">
    <property type="entry name" value="HIS_KIN"/>
    <property type="match status" value="1"/>
</dbReference>
<dbReference type="SMART" id="SM00388">
    <property type="entry name" value="HisKA"/>
    <property type="match status" value="1"/>
</dbReference>
<feature type="region of interest" description="Disordered" evidence="16">
    <location>
        <begin position="668"/>
        <end position="690"/>
    </location>
</feature>
<dbReference type="Gene3D" id="3.30.450.20">
    <property type="entry name" value="PAS domain"/>
    <property type="match status" value="1"/>
</dbReference>